<organism evidence="1">
    <name type="scientific">marine sediment metagenome</name>
    <dbReference type="NCBI Taxonomy" id="412755"/>
    <lineage>
        <taxon>unclassified sequences</taxon>
        <taxon>metagenomes</taxon>
        <taxon>ecological metagenomes</taxon>
    </lineage>
</organism>
<dbReference type="AlphaFoldDB" id="A0A0F8Z2A4"/>
<gene>
    <name evidence="1" type="ORF">LCGC14_2749760</name>
</gene>
<evidence type="ECO:0000313" key="1">
    <source>
        <dbReference type="EMBL" id="KKK87788.1"/>
    </source>
</evidence>
<comment type="caution">
    <text evidence="1">The sequence shown here is derived from an EMBL/GenBank/DDBJ whole genome shotgun (WGS) entry which is preliminary data.</text>
</comment>
<sequence length="72" mass="8611">SPITIDYVNPKNAWPKIEFLRKVVEKEKLIFRERLPIYPKYIKAKDNAWLSNKIRKTIDIHNLADNQGFRKS</sequence>
<accession>A0A0F8Z2A4</accession>
<name>A0A0F8Z2A4_9ZZZZ</name>
<reference evidence="1" key="1">
    <citation type="journal article" date="2015" name="Nature">
        <title>Complex archaea that bridge the gap between prokaryotes and eukaryotes.</title>
        <authorList>
            <person name="Spang A."/>
            <person name="Saw J.H."/>
            <person name="Jorgensen S.L."/>
            <person name="Zaremba-Niedzwiedzka K."/>
            <person name="Martijn J."/>
            <person name="Lind A.E."/>
            <person name="van Eijk R."/>
            <person name="Schleper C."/>
            <person name="Guy L."/>
            <person name="Ettema T.J."/>
        </authorList>
    </citation>
    <scope>NUCLEOTIDE SEQUENCE</scope>
</reference>
<feature type="non-terminal residue" evidence="1">
    <location>
        <position position="1"/>
    </location>
</feature>
<proteinExistence type="predicted"/>
<protein>
    <submittedName>
        <fullName evidence="1">Uncharacterized protein</fullName>
    </submittedName>
</protein>
<dbReference type="EMBL" id="LAZR01050246">
    <property type="protein sequence ID" value="KKK87788.1"/>
    <property type="molecule type" value="Genomic_DNA"/>
</dbReference>